<dbReference type="SUPFAM" id="SSF56752">
    <property type="entry name" value="D-aminoacid aminotransferase-like PLP-dependent enzymes"/>
    <property type="match status" value="1"/>
</dbReference>
<dbReference type="InterPro" id="IPR043132">
    <property type="entry name" value="BCAT-like_C"/>
</dbReference>
<evidence type="ECO:0000256" key="16">
    <source>
        <dbReference type="PIRSR" id="PIRSR006468-1"/>
    </source>
</evidence>
<dbReference type="UniPathway" id="UPA00049">
    <property type="reaction ID" value="UER00062"/>
</dbReference>
<evidence type="ECO:0000256" key="8">
    <source>
        <dbReference type="ARBA" id="ARBA00022576"/>
    </source>
</evidence>
<dbReference type="UniPathway" id="UPA00047">
    <property type="reaction ID" value="UER00058"/>
</dbReference>
<keyword evidence="10 17" id="KW-0808">Transferase</keyword>
<dbReference type="PIRSF" id="PIRSF006468">
    <property type="entry name" value="BCAT1"/>
    <property type="match status" value="1"/>
</dbReference>
<evidence type="ECO:0000256" key="15">
    <source>
        <dbReference type="ARBA" id="ARBA00049229"/>
    </source>
</evidence>
<dbReference type="PANTHER" id="PTHR11825">
    <property type="entry name" value="SUBGROUP IIII AMINOTRANSFERASE"/>
    <property type="match status" value="1"/>
</dbReference>
<keyword evidence="12" id="KW-0100">Branched-chain amino acid biosynthesis</keyword>
<evidence type="ECO:0000256" key="5">
    <source>
        <dbReference type="ARBA" id="ARBA00005072"/>
    </source>
</evidence>
<evidence type="ECO:0000256" key="4">
    <source>
        <dbReference type="ARBA" id="ARBA00004931"/>
    </source>
</evidence>
<organism evidence="17 18">
    <name type="scientific">Flavobacterium magnum</name>
    <dbReference type="NCBI Taxonomy" id="2162713"/>
    <lineage>
        <taxon>Bacteria</taxon>
        <taxon>Pseudomonadati</taxon>
        <taxon>Bacteroidota</taxon>
        <taxon>Flavobacteriia</taxon>
        <taxon>Flavobacteriales</taxon>
        <taxon>Flavobacteriaceae</taxon>
        <taxon>Flavobacterium</taxon>
    </lineage>
</organism>
<dbReference type="Proteomes" id="UP000244193">
    <property type="component" value="Chromosome"/>
</dbReference>
<comment type="similarity">
    <text evidence="6">Belongs to the class-IV pyridoxal-phosphate-dependent aminotransferase family.</text>
</comment>
<comment type="pathway">
    <text evidence="3">Amino-acid biosynthesis; L-isoleucine biosynthesis; L-isoleucine from 2-oxobutanoate: step 4/4.</text>
</comment>
<gene>
    <name evidence="17" type="ORF">HYN48_00805</name>
</gene>
<proteinExistence type="inferred from homology"/>
<evidence type="ECO:0000313" key="17">
    <source>
        <dbReference type="EMBL" id="AWA28743.1"/>
    </source>
</evidence>
<dbReference type="Gene3D" id="3.30.470.10">
    <property type="match status" value="1"/>
</dbReference>
<dbReference type="UniPathway" id="UPA00048">
    <property type="reaction ID" value="UER00073"/>
</dbReference>
<dbReference type="Pfam" id="PF01063">
    <property type="entry name" value="Aminotran_4"/>
    <property type="match status" value="1"/>
</dbReference>
<dbReference type="GO" id="GO:0009097">
    <property type="term" value="P:isoleucine biosynthetic process"/>
    <property type="evidence" value="ECO:0007669"/>
    <property type="project" value="UniProtKB-UniPathway"/>
</dbReference>
<dbReference type="OrthoDB" id="9804984at2"/>
<comment type="cofactor">
    <cofactor evidence="1">
        <name>pyridoxal 5'-phosphate</name>
        <dbReference type="ChEBI" id="CHEBI:597326"/>
    </cofactor>
</comment>
<evidence type="ECO:0000256" key="7">
    <source>
        <dbReference type="ARBA" id="ARBA00013053"/>
    </source>
</evidence>
<dbReference type="InterPro" id="IPR036038">
    <property type="entry name" value="Aminotransferase-like"/>
</dbReference>
<keyword evidence="9" id="KW-0028">Amino-acid biosynthesis</keyword>
<comment type="function">
    <text evidence="2">Acts on leucine, isoleucine and valine.</text>
</comment>
<dbReference type="KEGG" id="fmg:HYN48_00805"/>
<evidence type="ECO:0000256" key="13">
    <source>
        <dbReference type="ARBA" id="ARBA00048212"/>
    </source>
</evidence>
<comment type="catalytic activity">
    <reaction evidence="15">
        <text>L-leucine + 2-oxoglutarate = 4-methyl-2-oxopentanoate + L-glutamate</text>
        <dbReference type="Rhea" id="RHEA:18321"/>
        <dbReference type="ChEBI" id="CHEBI:16810"/>
        <dbReference type="ChEBI" id="CHEBI:17865"/>
        <dbReference type="ChEBI" id="CHEBI:29985"/>
        <dbReference type="ChEBI" id="CHEBI:57427"/>
        <dbReference type="EC" id="2.6.1.42"/>
    </reaction>
</comment>
<comment type="pathway">
    <text evidence="5">Amino-acid biosynthesis; L-leucine biosynthesis; L-leucine from 3-methyl-2-oxobutanoate: step 4/4.</text>
</comment>
<protein>
    <recommendedName>
        <fullName evidence="7">branched-chain-amino-acid transaminase</fullName>
        <ecNumber evidence="7">2.6.1.42</ecNumber>
    </recommendedName>
</protein>
<keyword evidence="8 17" id="KW-0032">Aminotransferase</keyword>
<dbReference type="GO" id="GO:0009098">
    <property type="term" value="P:L-leucine biosynthetic process"/>
    <property type="evidence" value="ECO:0007669"/>
    <property type="project" value="UniProtKB-UniPathway"/>
</dbReference>
<comment type="catalytic activity">
    <reaction evidence="13">
        <text>L-valine + 2-oxoglutarate = 3-methyl-2-oxobutanoate + L-glutamate</text>
        <dbReference type="Rhea" id="RHEA:24813"/>
        <dbReference type="ChEBI" id="CHEBI:11851"/>
        <dbReference type="ChEBI" id="CHEBI:16810"/>
        <dbReference type="ChEBI" id="CHEBI:29985"/>
        <dbReference type="ChEBI" id="CHEBI:57762"/>
        <dbReference type="EC" id="2.6.1.42"/>
    </reaction>
</comment>
<dbReference type="InterPro" id="IPR001544">
    <property type="entry name" value="Aminotrans_IV"/>
</dbReference>
<dbReference type="Gene3D" id="3.20.10.10">
    <property type="entry name" value="D-amino Acid Aminotransferase, subunit A, domain 2"/>
    <property type="match status" value="1"/>
</dbReference>
<keyword evidence="18" id="KW-1185">Reference proteome</keyword>
<dbReference type="NCBIfam" id="NF009897">
    <property type="entry name" value="PRK13357.1"/>
    <property type="match status" value="1"/>
</dbReference>
<dbReference type="CDD" id="cd01557">
    <property type="entry name" value="BCAT_beta_family"/>
    <property type="match status" value="1"/>
</dbReference>
<dbReference type="RefSeq" id="WP_108369330.1">
    <property type="nucleotide sequence ID" value="NZ_CP028811.1"/>
</dbReference>
<dbReference type="GO" id="GO:0009099">
    <property type="term" value="P:L-valine biosynthetic process"/>
    <property type="evidence" value="ECO:0007669"/>
    <property type="project" value="UniProtKB-UniPathway"/>
</dbReference>
<dbReference type="GO" id="GO:0004084">
    <property type="term" value="F:branched-chain-amino-acid transaminase activity"/>
    <property type="evidence" value="ECO:0007669"/>
    <property type="project" value="UniProtKB-EC"/>
</dbReference>
<evidence type="ECO:0000256" key="1">
    <source>
        <dbReference type="ARBA" id="ARBA00001933"/>
    </source>
</evidence>
<comment type="catalytic activity">
    <reaction evidence="14">
        <text>L-isoleucine + 2-oxoglutarate = (S)-3-methyl-2-oxopentanoate + L-glutamate</text>
        <dbReference type="Rhea" id="RHEA:24801"/>
        <dbReference type="ChEBI" id="CHEBI:16810"/>
        <dbReference type="ChEBI" id="CHEBI:29985"/>
        <dbReference type="ChEBI" id="CHEBI:35146"/>
        <dbReference type="ChEBI" id="CHEBI:58045"/>
        <dbReference type="EC" id="2.6.1.42"/>
    </reaction>
</comment>
<evidence type="ECO:0000256" key="6">
    <source>
        <dbReference type="ARBA" id="ARBA00009320"/>
    </source>
</evidence>
<evidence type="ECO:0000256" key="2">
    <source>
        <dbReference type="ARBA" id="ARBA00003109"/>
    </source>
</evidence>
<dbReference type="AlphaFoldDB" id="A0A2S0RAP1"/>
<keyword evidence="11" id="KW-0663">Pyridoxal phosphate</keyword>
<reference evidence="17 18" key="1">
    <citation type="submission" date="2018-04" db="EMBL/GenBank/DDBJ databases">
        <title>Genome sequencing of Flavobacterium sp. HYN0048.</title>
        <authorList>
            <person name="Yi H."/>
            <person name="Baek C."/>
        </authorList>
    </citation>
    <scope>NUCLEOTIDE SEQUENCE [LARGE SCALE GENOMIC DNA]</scope>
    <source>
        <strain evidence="17 18">HYN0048</strain>
    </source>
</reference>
<name>A0A2S0RAP1_9FLAO</name>
<comment type="pathway">
    <text evidence="4">Amino-acid biosynthesis; L-valine biosynthesis; L-valine from pyruvate: step 4/4.</text>
</comment>
<evidence type="ECO:0000256" key="9">
    <source>
        <dbReference type="ARBA" id="ARBA00022605"/>
    </source>
</evidence>
<evidence type="ECO:0000256" key="3">
    <source>
        <dbReference type="ARBA" id="ARBA00004824"/>
    </source>
</evidence>
<evidence type="ECO:0000313" key="18">
    <source>
        <dbReference type="Proteomes" id="UP000244193"/>
    </source>
</evidence>
<feature type="modified residue" description="N6-(pyridoxal phosphate)lysine" evidence="16">
    <location>
        <position position="193"/>
    </location>
</feature>
<evidence type="ECO:0000256" key="11">
    <source>
        <dbReference type="ARBA" id="ARBA00022898"/>
    </source>
</evidence>
<dbReference type="InterPro" id="IPR033939">
    <property type="entry name" value="BCAT_family"/>
</dbReference>
<dbReference type="InterPro" id="IPR005786">
    <property type="entry name" value="B_amino_transII"/>
</dbReference>
<sequence length="358" mass="40072">MSYTIKETRATTSRINEVDINNSVMGHAFTDHMFICDYEDGQWKNPRIEPLHEIPTHPAAMALHYGQAIFEGMKATLGKDGSPLLFRPDENAKRLNFSADRMGMPLFPEDLFMEGLKRFMAIEHNWIPTSEGSALYLRPFMYADEAFIGMRAATKYKFIIFASPAGPFFSKPIKLWAETKFIRAANGGTGEAKAAGNYAAAIRPTEIARTKGYDQVLWLDARDFEYVQEVGTMNFFLKIAGKWITPNLGGSILAGITRMSVIDLLRDKGFEVEERPITMQEIVGAFENGTLEEAFGAGTAVGIAMVEEIGYKDMKIKFPAENPVSEDVKQTLEKIKHQEIEDKFGWIVPVELDASVNA</sequence>
<dbReference type="NCBIfam" id="TIGR01123">
    <property type="entry name" value="ilvE_II"/>
    <property type="match status" value="1"/>
</dbReference>
<evidence type="ECO:0000256" key="10">
    <source>
        <dbReference type="ARBA" id="ARBA00022679"/>
    </source>
</evidence>
<dbReference type="InterPro" id="IPR043131">
    <property type="entry name" value="BCAT-like_N"/>
</dbReference>
<dbReference type="EC" id="2.6.1.42" evidence="7"/>
<evidence type="ECO:0000256" key="14">
    <source>
        <dbReference type="ARBA" id="ARBA00048798"/>
    </source>
</evidence>
<accession>A0A2S0RAP1</accession>
<dbReference type="EMBL" id="CP028811">
    <property type="protein sequence ID" value="AWA28743.1"/>
    <property type="molecule type" value="Genomic_DNA"/>
</dbReference>
<dbReference type="PANTHER" id="PTHR11825:SF44">
    <property type="entry name" value="BRANCHED-CHAIN-AMINO-ACID AMINOTRANSFERASE"/>
    <property type="match status" value="1"/>
</dbReference>
<evidence type="ECO:0000256" key="12">
    <source>
        <dbReference type="ARBA" id="ARBA00023304"/>
    </source>
</evidence>